<dbReference type="Proteomes" id="UP000261520">
    <property type="component" value="Unplaced"/>
</dbReference>
<dbReference type="Ensembl" id="ENSPMGT00000014681.1">
    <property type="protein sequence ID" value="ENSPMGP00000013753.1"/>
    <property type="gene ID" value="ENSPMGG00000011309.1"/>
</dbReference>
<reference evidence="1" key="1">
    <citation type="submission" date="2025-08" db="UniProtKB">
        <authorList>
            <consortium name="Ensembl"/>
        </authorList>
    </citation>
    <scope>IDENTIFICATION</scope>
</reference>
<dbReference type="STRING" id="409849.ENSPMGP00000013753"/>
<reference evidence="1" key="2">
    <citation type="submission" date="2025-09" db="UniProtKB">
        <authorList>
            <consortium name="Ensembl"/>
        </authorList>
    </citation>
    <scope>IDENTIFICATION</scope>
</reference>
<evidence type="ECO:0000313" key="1">
    <source>
        <dbReference type="Ensembl" id="ENSPMGP00000013753.1"/>
    </source>
</evidence>
<proteinExistence type="predicted"/>
<name>A0A3B4A9L7_9GOBI</name>
<dbReference type="AlphaFoldDB" id="A0A3B4A9L7"/>
<sequence>MLTLQFTPTAKVKMEQITAKVNTKIGTYLHAFWECPVVSPFWTDVIKNLEKWIGLPIPASPQMCLLGDKSLLPPGFTMDMYGLAVAGFIVATRLILRVWKSPHGPRIEDWFGLMTETGAFERLISKVNNTLDKTNRIWSRFLSFVGSNSSAVQKPKPELRTWQQFPPGIQRTMKTTVGGRGTTRVIRPKQLYPI</sequence>
<evidence type="ECO:0000313" key="2">
    <source>
        <dbReference type="Proteomes" id="UP000261520"/>
    </source>
</evidence>
<accession>A0A3B4A9L7</accession>
<keyword evidence="2" id="KW-1185">Reference proteome</keyword>
<organism evidence="1 2">
    <name type="scientific">Periophthalmus magnuspinnatus</name>
    <dbReference type="NCBI Taxonomy" id="409849"/>
    <lineage>
        <taxon>Eukaryota</taxon>
        <taxon>Metazoa</taxon>
        <taxon>Chordata</taxon>
        <taxon>Craniata</taxon>
        <taxon>Vertebrata</taxon>
        <taxon>Euteleostomi</taxon>
        <taxon>Actinopterygii</taxon>
        <taxon>Neopterygii</taxon>
        <taxon>Teleostei</taxon>
        <taxon>Neoteleostei</taxon>
        <taxon>Acanthomorphata</taxon>
        <taxon>Gobiaria</taxon>
        <taxon>Gobiiformes</taxon>
        <taxon>Gobioidei</taxon>
        <taxon>Gobiidae</taxon>
        <taxon>Oxudercinae</taxon>
        <taxon>Periophthalmus</taxon>
    </lineage>
</organism>
<protein>
    <submittedName>
        <fullName evidence="1">Uncharacterized protein</fullName>
    </submittedName>
</protein>